<dbReference type="PANTHER" id="PTHR30572:SF4">
    <property type="entry name" value="ABC TRANSPORTER PERMEASE YTRF"/>
    <property type="match status" value="1"/>
</dbReference>
<dbReference type="KEGG" id="caa:Caka_2941"/>
<dbReference type="InterPro" id="IPR003838">
    <property type="entry name" value="ABC3_permease_C"/>
</dbReference>
<feature type="transmembrane region" description="Helical" evidence="7">
    <location>
        <begin position="373"/>
        <end position="396"/>
    </location>
</feature>
<dbReference type="PANTHER" id="PTHR30572">
    <property type="entry name" value="MEMBRANE COMPONENT OF TRANSPORTER-RELATED"/>
    <property type="match status" value="1"/>
</dbReference>
<dbReference type="AlphaFoldDB" id="D5ERB0"/>
<evidence type="ECO:0000256" key="3">
    <source>
        <dbReference type="ARBA" id="ARBA00022692"/>
    </source>
</evidence>
<dbReference type="GO" id="GO:0005886">
    <property type="term" value="C:plasma membrane"/>
    <property type="evidence" value="ECO:0007669"/>
    <property type="project" value="UniProtKB-SubCell"/>
</dbReference>
<gene>
    <name evidence="10" type="ordered locus">Caka_2941</name>
</gene>
<organism evidence="10 11">
    <name type="scientific">Coraliomargarita akajimensis (strain DSM 45221 / IAM 15411 / JCM 23193 / KCTC 12865 / 04OKA010-24)</name>
    <dbReference type="NCBI Taxonomy" id="583355"/>
    <lineage>
        <taxon>Bacteria</taxon>
        <taxon>Pseudomonadati</taxon>
        <taxon>Verrucomicrobiota</taxon>
        <taxon>Opitutia</taxon>
        <taxon>Puniceicoccales</taxon>
        <taxon>Coraliomargaritaceae</taxon>
        <taxon>Coraliomargarita</taxon>
    </lineage>
</organism>
<feature type="transmembrane region" description="Helical" evidence="7">
    <location>
        <begin position="21"/>
        <end position="42"/>
    </location>
</feature>
<evidence type="ECO:0008006" key="12">
    <source>
        <dbReference type="Google" id="ProtNLM"/>
    </source>
</evidence>
<feature type="transmembrane region" description="Helical" evidence="7">
    <location>
        <begin position="332"/>
        <end position="361"/>
    </location>
</feature>
<keyword evidence="3 7" id="KW-0812">Transmembrane</keyword>
<dbReference type="eggNOG" id="COG0577">
    <property type="taxonomic scope" value="Bacteria"/>
</dbReference>
<comment type="subcellular location">
    <subcellularLocation>
        <location evidence="1">Cell membrane</location>
        <topology evidence="1">Multi-pass membrane protein</topology>
    </subcellularLocation>
</comment>
<dbReference type="RefSeq" id="WP_013044670.1">
    <property type="nucleotide sequence ID" value="NC_014008.1"/>
</dbReference>
<keyword evidence="2" id="KW-1003">Cell membrane</keyword>
<keyword evidence="11" id="KW-1185">Reference proteome</keyword>
<evidence type="ECO:0000256" key="7">
    <source>
        <dbReference type="SAM" id="Phobius"/>
    </source>
</evidence>
<evidence type="ECO:0000256" key="2">
    <source>
        <dbReference type="ARBA" id="ARBA00022475"/>
    </source>
</evidence>
<dbReference type="Proteomes" id="UP000000925">
    <property type="component" value="Chromosome"/>
</dbReference>
<dbReference type="InterPro" id="IPR050250">
    <property type="entry name" value="Macrolide_Exporter_MacB"/>
</dbReference>
<dbReference type="InterPro" id="IPR025857">
    <property type="entry name" value="MacB_PCD"/>
</dbReference>
<protein>
    <recommendedName>
        <fullName evidence="12">ABC3 transporter permease protein domain-containing protein</fullName>
    </recommendedName>
</protein>
<keyword evidence="5 7" id="KW-0472">Membrane</keyword>
<dbReference type="STRING" id="583355.Caka_2941"/>
<evidence type="ECO:0000256" key="6">
    <source>
        <dbReference type="ARBA" id="ARBA00038076"/>
    </source>
</evidence>
<reference evidence="10 11" key="1">
    <citation type="journal article" date="2010" name="Stand. Genomic Sci.">
        <title>Complete genome sequence of Coraliomargarita akajimensis type strain (04OKA010-24).</title>
        <authorList>
            <person name="Mavromatis K."/>
            <person name="Abt B."/>
            <person name="Brambilla E."/>
            <person name="Lapidus A."/>
            <person name="Copeland A."/>
            <person name="Deshpande S."/>
            <person name="Nolan M."/>
            <person name="Lucas S."/>
            <person name="Tice H."/>
            <person name="Cheng J.F."/>
            <person name="Han C."/>
            <person name="Detter J.C."/>
            <person name="Woyke T."/>
            <person name="Goodwin L."/>
            <person name="Pitluck S."/>
            <person name="Held B."/>
            <person name="Brettin T."/>
            <person name="Tapia R."/>
            <person name="Ivanova N."/>
            <person name="Mikhailova N."/>
            <person name="Pati A."/>
            <person name="Liolios K."/>
            <person name="Chen A."/>
            <person name="Palaniappan K."/>
            <person name="Land M."/>
            <person name="Hauser L."/>
            <person name="Chang Y.J."/>
            <person name="Jeffries C.D."/>
            <person name="Rohde M."/>
            <person name="Goker M."/>
            <person name="Bristow J."/>
            <person name="Eisen J.A."/>
            <person name="Markowitz V."/>
            <person name="Hugenholtz P."/>
            <person name="Klenk H.P."/>
            <person name="Kyrpides N.C."/>
        </authorList>
    </citation>
    <scope>NUCLEOTIDE SEQUENCE [LARGE SCALE GENOMIC DNA]</scope>
    <source>
        <strain evidence="11">DSM 45221 / IAM 15411 / JCM 23193 / KCTC 12865</strain>
    </source>
</reference>
<dbReference type="HOGENOM" id="CLU_000604_8_0_0"/>
<comment type="similarity">
    <text evidence="6">Belongs to the ABC-4 integral membrane protein family.</text>
</comment>
<name>D5ERB0_CORAD</name>
<dbReference type="OrthoDB" id="9770099at2"/>
<feature type="transmembrane region" description="Helical" evidence="7">
    <location>
        <begin position="283"/>
        <end position="311"/>
    </location>
</feature>
<keyword evidence="4 7" id="KW-1133">Transmembrane helix</keyword>
<feature type="domain" description="MacB-like periplasmic core" evidence="9">
    <location>
        <begin position="21"/>
        <end position="254"/>
    </location>
</feature>
<evidence type="ECO:0000256" key="5">
    <source>
        <dbReference type="ARBA" id="ARBA00023136"/>
    </source>
</evidence>
<accession>D5ERB0</accession>
<proteinExistence type="inferred from homology"/>
<evidence type="ECO:0000259" key="9">
    <source>
        <dbReference type="Pfam" id="PF12704"/>
    </source>
</evidence>
<evidence type="ECO:0000313" key="10">
    <source>
        <dbReference type="EMBL" id="ADE55954.1"/>
    </source>
</evidence>
<evidence type="ECO:0000313" key="11">
    <source>
        <dbReference type="Proteomes" id="UP000000925"/>
    </source>
</evidence>
<feature type="domain" description="ABC3 transporter permease C-terminal" evidence="8">
    <location>
        <begin position="290"/>
        <end position="403"/>
    </location>
</feature>
<evidence type="ECO:0000256" key="4">
    <source>
        <dbReference type="ARBA" id="ARBA00022989"/>
    </source>
</evidence>
<evidence type="ECO:0000256" key="1">
    <source>
        <dbReference type="ARBA" id="ARBA00004651"/>
    </source>
</evidence>
<dbReference type="EMBL" id="CP001998">
    <property type="protein sequence ID" value="ADE55954.1"/>
    <property type="molecule type" value="Genomic_DNA"/>
</dbReference>
<evidence type="ECO:0000259" key="8">
    <source>
        <dbReference type="Pfam" id="PF02687"/>
    </source>
</evidence>
<dbReference type="Pfam" id="PF12704">
    <property type="entry name" value="MacB_PCD"/>
    <property type="match status" value="1"/>
</dbReference>
<dbReference type="GO" id="GO:0022857">
    <property type="term" value="F:transmembrane transporter activity"/>
    <property type="evidence" value="ECO:0007669"/>
    <property type="project" value="TreeGrafter"/>
</dbReference>
<sequence length="410" mass="44807">MRFSNTLRLSITSLAMHPFRSVLAGLGVVFGVGAVVGMLAIGEGARLESIRQIQELGVDKIILRSETKDISGTDTQSGEVGITQNDIAHIRREFDNVKSILPITHWSGFISSQWAEDHGFDIIGVPVEFPEITNSKLVGSQSRFIAPQDNEDGTPICVIGTRTAEKLFHFRDPLGERLLIRGTYYTVVGVLNHPGDRSIEGLGSINELVYVPSATGLHYWSTPVSHGKEMPYKLVYVKVDDVSQIENTARRLEAYMRSTHKQKDYSITLPFELMKQQEATQRIFTIVMASIASISLLVGGIGIMNIMLANIYERMKEIGTRRALGATRKDILIQFLVESVTLTAIGGAIGAVLGVVLAQLVTVYATMPTSVTPYSVVISLTVSIATGVVFGSFPAWKAASLSPMEALRHE</sequence>
<dbReference type="Pfam" id="PF02687">
    <property type="entry name" value="FtsX"/>
    <property type="match status" value="1"/>
</dbReference>